<reference evidence="2 3" key="1">
    <citation type="submission" date="2018-08" db="EMBL/GenBank/DDBJ databases">
        <title>A genome reference for cultivated species of the human gut microbiota.</title>
        <authorList>
            <person name="Zou Y."/>
            <person name="Xue W."/>
            <person name="Luo G."/>
        </authorList>
    </citation>
    <scope>NUCLEOTIDE SEQUENCE [LARGE SCALE GENOMIC DNA]</scope>
    <source>
        <strain evidence="2 3">AM25-21AC</strain>
    </source>
</reference>
<dbReference type="PANTHER" id="PTHR43358">
    <property type="entry name" value="ALPHA/BETA-HYDROLASE"/>
    <property type="match status" value="1"/>
</dbReference>
<dbReference type="EMBL" id="QRHE01000013">
    <property type="protein sequence ID" value="RHF50624.1"/>
    <property type="molecule type" value="Genomic_DNA"/>
</dbReference>
<dbReference type="InterPro" id="IPR029058">
    <property type="entry name" value="AB_hydrolase_fold"/>
</dbReference>
<dbReference type="Pfam" id="PF00326">
    <property type="entry name" value="Peptidase_S9"/>
    <property type="match status" value="1"/>
</dbReference>
<dbReference type="OrthoDB" id="9776685at2"/>
<dbReference type="GO" id="GO:0008236">
    <property type="term" value="F:serine-type peptidase activity"/>
    <property type="evidence" value="ECO:0007669"/>
    <property type="project" value="InterPro"/>
</dbReference>
<dbReference type="Gene3D" id="3.40.50.1820">
    <property type="entry name" value="alpha/beta hydrolase"/>
    <property type="match status" value="1"/>
</dbReference>
<evidence type="ECO:0000259" key="1">
    <source>
        <dbReference type="Pfam" id="PF00326"/>
    </source>
</evidence>
<dbReference type="InterPro" id="IPR001375">
    <property type="entry name" value="Peptidase_S9_cat"/>
</dbReference>
<dbReference type="AlphaFoldDB" id="A0A414NUQ6"/>
<dbReference type="SUPFAM" id="SSF53474">
    <property type="entry name" value="alpha/beta-Hydrolases"/>
    <property type="match status" value="1"/>
</dbReference>
<feature type="domain" description="Peptidase S9 prolyl oligopeptidase catalytic" evidence="1">
    <location>
        <begin position="117"/>
        <end position="316"/>
    </location>
</feature>
<evidence type="ECO:0000313" key="3">
    <source>
        <dbReference type="Proteomes" id="UP000283442"/>
    </source>
</evidence>
<dbReference type="RefSeq" id="WP_118176780.1">
    <property type="nucleotide sequence ID" value="NZ_CAJJOD010000001.1"/>
</dbReference>
<protein>
    <submittedName>
        <fullName evidence="2">Alpha/beta hydrolase</fullName>
    </submittedName>
</protein>
<proteinExistence type="predicted"/>
<evidence type="ECO:0000313" key="2">
    <source>
        <dbReference type="EMBL" id="RHF50624.1"/>
    </source>
</evidence>
<dbReference type="GO" id="GO:0006508">
    <property type="term" value="P:proteolysis"/>
    <property type="evidence" value="ECO:0007669"/>
    <property type="project" value="InterPro"/>
</dbReference>
<name>A0A414NUQ6_9FIRM</name>
<dbReference type="InterPro" id="IPR052920">
    <property type="entry name" value="DNA-binding_regulatory"/>
</dbReference>
<keyword evidence="2" id="KW-0378">Hydrolase</keyword>
<comment type="caution">
    <text evidence="2">The sequence shown here is derived from an EMBL/GenBank/DDBJ whole genome shotgun (WGS) entry which is preliminary data.</text>
</comment>
<sequence>MKKILISCLLTAVIVTAALVIEAGYFIGNYCVHFGLERGTAENPQEPPRAYALLMPPEARQFDKPNYASENWNIDSEDGIYLAATHFKPERETDKWVIVVHGYGCTQQNSYYIAENYLSMGYHVLTPDLRASGLSGGRYLTLGYRESEDIVLWARRIAQENPQAKIILHGVSMGAATVMMAAGREDLPPEVVAVVEDCGYTNADELIALQMENSFGLPSFPAMNLLNWRCEKMAGFSLKDASPIDAVRHARVPLLFIHGTKDTLVPPNMAEKLYAAANAPKKEILMIPGAVHAAASQADQQTYFRTIRKFVQPYMEESK</sequence>
<gene>
    <name evidence="2" type="ORF">DW674_10575</name>
</gene>
<accession>A0A414NUQ6</accession>
<dbReference type="PANTHER" id="PTHR43358:SF4">
    <property type="entry name" value="ALPHA_BETA HYDROLASE FOLD-1 DOMAIN-CONTAINING PROTEIN"/>
    <property type="match status" value="1"/>
</dbReference>
<organism evidence="2 3">
    <name type="scientific">Mitsuokella multacida</name>
    <dbReference type="NCBI Taxonomy" id="52226"/>
    <lineage>
        <taxon>Bacteria</taxon>
        <taxon>Bacillati</taxon>
        <taxon>Bacillota</taxon>
        <taxon>Negativicutes</taxon>
        <taxon>Selenomonadales</taxon>
        <taxon>Selenomonadaceae</taxon>
        <taxon>Mitsuokella</taxon>
    </lineage>
</organism>
<dbReference type="Proteomes" id="UP000283442">
    <property type="component" value="Unassembled WGS sequence"/>
</dbReference>